<organism evidence="1">
    <name type="scientific">Arundo donax</name>
    <name type="common">Giant reed</name>
    <name type="synonym">Donax arundinaceus</name>
    <dbReference type="NCBI Taxonomy" id="35708"/>
    <lineage>
        <taxon>Eukaryota</taxon>
        <taxon>Viridiplantae</taxon>
        <taxon>Streptophyta</taxon>
        <taxon>Embryophyta</taxon>
        <taxon>Tracheophyta</taxon>
        <taxon>Spermatophyta</taxon>
        <taxon>Magnoliopsida</taxon>
        <taxon>Liliopsida</taxon>
        <taxon>Poales</taxon>
        <taxon>Poaceae</taxon>
        <taxon>PACMAD clade</taxon>
        <taxon>Arundinoideae</taxon>
        <taxon>Arundineae</taxon>
        <taxon>Arundo</taxon>
    </lineage>
</organism>
<dbReference type="EMBL" id="GBRH01270563">
    <property type="protein sequence ID" value="JAD27332.1"/>
    <property type="molecule type" value="Transcribed_RNA"/>
</dbReference>
<accession>A0A0A8YXI1</accession>
<name>A0A0A8YXI1_ARUDO</name>
<evidence type="ECO:0000313" key="1">
    <source>
        <dbReference type="EMBL" id="JAD27332.1"/>
    </source>
</evidence>
<sequence length="47" mass="5493">MLQCRFASRGGFLRLDLVASWYSRCWSSSLVSWIHSRTRRSCEVRAA</sequence>
<reference evidence="1" key="2">
    <citation type="journal article" date="2015" name="Data Brief">
        <title>Shoot transcriptome of the giant reed, Arundo donax.</title>
        <authorList>
            <person name="Barrero R.A."/>
            <person name="Guerrero F.D."/>
            <person name="Moolhuijzen P."/>
            <person name="Goolsby J.A."/>
            <person name="Tidwell J."/>
            <person name="Bellgard S.E."/>
            <person name="Bellgard M.I."/>
        </authorList>
    </citation>
    <scope>NUCLEOTIDE SEQUENCE</scope>
    <source>
        <tissue evidence="1">Shoot tissue taken approximately 20 cm above the soil surface</tissue>
    </source>
</reference>
<reference evidence="1" key="1">
    <citation type="submission" date="2014-09" db="EMBL/GenBank/DDBJ databases">
        <authorList>
            <person name="Magalhaes I.L.F."/>
            <person name="Oliveira U."/>
            <person name="Santos F.R."/>
            <person name="Vidigal T.H.D.A."/>
            <person name="Brescovit A.D."/>
            <person name="Santos A.J."/>
        </authorList>
    </citation>
    <scope>NUCLEOTIDE SEQUENCE</scope>
    <source>
        <tissue evidence="1">Shoot tissue taken approximately 20 cm above the soil surface</tissue>
    </source>
</reference>
<proteinExistence type="predicted"/>
<protein>
    <submittedName>
        <fullName evidence="1">Uncharacterized protein</fullName>
    </submittedName>
</protein>
<dbReference type="AlphaFoldDB" id="A0A0A8YXI1"/>